<dbReference type="Proteomes" id="UP000694941">
    <property type="component" value="Unplaced"/>
</dbReference>
<keyword evidence="3 7" id="KW-1133">Transmembrane helix</keyword>
<gene>
    <name evidence="9" type="primary">LOC106466388</name>
</gene>
<accession>A0ABM1T2I7</accession>
<evidence type="ECO:0000256" key="2">
    <source>
        <dbReference type="ARBA" id="ARBA00022692"/>
    </source>
</evidence>
<comment type="similarity">
    <text evidence="6">Belongs to the NALF family.</text>
</comment>
<protein>
    <submittedName>
        <fullName evidence="9">Transmembrane protein FAM155A-like</fullName>
    </submittedName>
</protein>
<keyword evidence="4 7" id="KW-0472">Membrane</keyword>
<evidence type="ECO:0000256" key="1">
    <source>
        <dbReference type="ARBA" id="ARBA00004141"/>
    </source>
</evidence>
<evidence type="ECO:0000256" key="3">
    <source>
        <dbReference type="ARBA" id="ARBA00022989"/>
    </source>
</evidence>
<keyword evidence="2 7" id="KW-0812">Transmembrane</keyword>
<evidence type="ECO:0000256" key="7">
    <source>
        <dbReference type="SAM" id="Phobius"/>
    </source>
</evidence>
<dbReference type="InterPro" id="IPR055288">
    <property type="entry name" value="NALCN_aux_factor_1/2"/>
</dbReference>
<keyword evidence="8" id="KW-1185">Reference proteome</keyword>
<dbReference type="GeneID" id="106466388"/>
<dbReference type="InterPro" id="IPR036790">
    <property type="entry name" value="Frizzled_dom_sf"/>
</dbReference>
<evidence type="ECO:0000313" key="8">
    <source>
        <dbReference type="Proteomes" id="UP000694941"/>
    </source>
</evidence>
<evidence type="ECO:0000256" key="4">
    <source>
        <dbReference type="ARBA" id="ARBA00023136"/>
    </source>
</evidence>
<dbReference type="RefSeq" id="XP_022250093.1">
    <property type="nucleotide sequence ID" value="XM_022394385.1"/>
</dbReference>
<name>A0ABM1T2I7_LIMPO</name>
<dbReference type="Gene3D" id="1.10.2000.10">
    <property type="entry name" value="Frizzled cysteine-rich domain"/>
    <property type="match status" value="1"/>
</dbReference>
<evidence type="ECO:0000256" key="5">
    <source>
        <dbReference type="ARBA" id="ARBA00023180"/>
    </source>
</evidence>
<feature type="transmembrane region" description="Helical" evidence="7">
    <location>
        <begin position="316"/>
        <end position="335"/>
    </location>
</feature>
<organism evidence="8 9">
    <name type="scientific">Limulus polyphemus</name>
    <name type="common">Atlantic horseshoe crab</name>
    <dbReference type="NCBI Taxonomy" id="6850"/>
    <lineage>
        <taxon>Eukaryota</taxon>
        <taxon>Metazoa</taxon>
        <taxon>Ecdysozoa</taxon>
        <taxon>Arthropoda</taxon>
        <taxon>Chelicerata</taxon>
        <taxon>Merostomata</taxon>
        <taxon>Xiphosura</taxon>
        <taxon>Limulidae</taxon>
        <taxon>Limulus</taxon>
    </lineage>
</organism>
<dbReference type="PANTHER" id="PTHR15819:SF11">
    <property type="entry name" value="MID1, ISOFORM A"/>
    <property type="match status" value="1"/>
</dbReference>
<proteinExistence type="inferred from homology"/>
<sequence>MKFMFNYETCTPNLEKPYREVLQKWRLCLASLVFFAIVLVDNVAACHVVGGVNTVRSQFRNPWIPYDFMGDYTFNTKVTRTCHGPQEPRQTQCLHLEEDLCSLLPSTKLEQLHLDFCSNYALKTVLGSQGWQNIMGVDVDRCRTTLHDVVSLDNMAKRVMCEVEAVLARYDCQEGFSVNFNCEDCEKAYREWICAMMVPFHVEDQFVRPCRSFCHQVERQCPYFHPFVFEQYAGEPVFFCIDPNVPDIPAITPDSPYGQPGSCYEPCHVSLDTGHSSCKVSDLFESLKANHSVPTLNSSLEAQVMSSCGIRSGAKLYIVSALVLFGVYVFWYLLLPTHCTVANGKTTKKKKMGFHIKEPT</sequence>
<comment type="subcellular location">
    <subcellularLocation>
        <location evidence="1">Membrane</location>
        <topology evidence="1">Multi-pass membrane protein</topology>
    </subcellularLocation>
</comment>
<evidence type="ECO:0000313" key="9">
    <source>
        <dbReference type="RefSeq" id="XP_022250093.1"/>
    </source>
</evidence>
<evidence type="ECO:0000256" key="6">
    <source>
        <dbReference type="ARBA" id="ARBA00029445"/>
    </source>
</evidence>
<dbReference type="PANTHER" id="PTHR15819">
    <property type="entry name" value="TRANSMEMBRANE PROTEIN FAM155"/>
    <property type="match status" value="1"/>
</dbReference>
<keyword evidence="5" id="KW-0325">Glycoprotein</keyword>
<reference evidence="9" key="1">
    <citation type="submission" date="2025-08" db="UniProtKB">
        <authorList>
            <consortium name="RefSeq"/>
        </authorList>
    </citation>
    <scope>IDENTIFICATION</scope>
    <source>
        <tissue evidence="9">Muscle</tissue>
    </source>
</reference>